<feature type="region of interest" description="Disordered" evidence="1">
    <location>
        <begin position="1006"/>
        <end position="1028"/>
    </location>
</feature>
<evidence type="ECO:0000259" key="2">
    <source>
        <dbReference type="Pfam" id="PF16003"/>
    </source>
</evidence>
<keyword evidence="4" id="KW-1185">Reference proteome</keyword>
<dbReference type="STRING" id="66420.A0A194QNE9"/>
<feature type="compositionally biased region" description="Basic and acidic residues" evidence="1">
    <location>
        <begin position="197"/>
        <end position="213"/>
    </location>
</feature>
<protein>
    <recommendedName>
        <fullName evidence="2">DUF4776 domain-containing protein</fullName>
    </recommendedName>
</protein>
<proteinExistence type="predicted"/>
<dbReference type="EMBL" id="KQ458793">
    <property type="protein sequence ID" value="KPJ05011.1"/>
    <property type="molecule type" value="Genomic_DNA"/>
</dbReference>
<dbReference type="Pfam" id="PF16003">
    <property type="entry name" value="DUF4776"/>
    <property type="match status" value="1"/>
</dbReference>
<feature type="region of interest" description="Disordered" evidence="1">
    <location>
        <begin position="503"/>
        <end position="557"/>
    </location>
</feature>
<dbReference type="PANTHER" id="PTHR39079">
    <property type="entry name" value="FI08034P-RELATED"/>
    <property type="match status" value="1"/>
</dbReference>
<accession>A0A194QNE9</accession>
<organism evidence="3 4">
    <name type="scientific">Papilio xuthus</name>
    <name type="common">Asian swallowtail butterfly</name>
    <dbReference type="NCBI Taxonomy" id="66420"/>
    <lineage>
        <taxon>Eukaryota</taxon>
        <taxon>Metazoa</taxon>
        <taxon>Ecdysozoa</taxon>
        <taxon>Arthropoda</taxon>
        <taxon>Hexapoda</taxon>
        <taxon>Insecta</taxon>
        <taxon>Pterygota</taxon>
        <taxon>Neoptera</taxon>
        <taxon>Endopterygota</taxon>
        <taxon>Lepidoptera</taxon>
        <taxon>Glossata</taxon>
        <taxon>Ditrysia</taxon>
        <taxon>Papilionoidea</taxon>
        <taxon>Papilionidae</taxon>
        <taxon>Papilioninae</taxon>
        <taxon>Papilio</taxon>
    </lineage>
</organism>
<evidence type="ECO:0000313" key="3">
    <source>
        <dbReference type="EMBL" id="KPJ05011.1"/>
    </source>
</evidence>
<feature type="compositionally biased region" description="Basic and acidic residues" evidence="1">
    <location>
        <begin position="531"/>
        <end position="557"/>
    </location>
</feature>
<feature type="domain" description="DUF4776" evidence="2">
    <location>
        <begin position="499"/>
        <end position="687"/>
    </location>
</feature>
<gene>
    <name evidence="3" type="ORF">RR46_04127</name>
</gene>
<dbReference type="PANTHER" id="PTHR39079:SF1">
    <property type="entry name" value="GH11706P-RELATED"/>
    <property type="match status" value="1"/>
</dbReference>
<sequence length="1287" mass="147256">MSSSDSLFLIEIKIEDFVSFIKCREFGILCTFSDLFALDIKDPRIIHKKAKDQSALTRKTTQSSPFNEKSRKPKLQATNSIVISYDVNRLISKMEKMPMVIFLRKKFKSVREFGFMQYEWEKLYIDYLKNLEFTKELPQPIQTVKKCTILNDTGKQKIACFKTTVKLSLVRNQSSIISDIILNKSPPQSVVPHKTKVSKDITDEREVTGPRKSDSKKSLVTTFISNDKLHITLSEDSLIDVQDIDINIDQKKSKVKELITWKGRISNSTTDLNKMNYISTRKSKSTSAIQAFEKFNILNYIYREINAPHKYILPKQQVYYVGYFTVEQNKSDSKTGRESRSDKTNDSQTDKSDDAYRTTISNVNDSSSSSSSESVCIFSKEAELNVTQCKKVDCENRVHRDVHTPPDPQVLLDLENLNKICCDKTEKVEEVVGGLTAKMKLGNDPCYCTCECTFSYTKKTTLCGICGGYEKLGEEYDHAPKHTFPMPCPVYHKLMDKNKLKALSTSGSDTKKKEDSGQKSVRTGSKSGTSSDKRSIAEKKSESEKDRKKPKKEKKDDRFKFNYGYKAPQIGHIHCAMPCTGTLGPVPRNMGWLWTADNVPGLKFNPQWKPGAIHKFVYRLLKLARNPGDVIAKKRRKDTGKKKRPLKRPLLVVSKKNGEYTVTMETMKNYAKPRQLNQQPYEDKPVMTYVIGRTEEENLARQKKKEREQRRLERAQRMFIQSAFKDMCQEICLKTYQQALGILPDAEDPTCTCYPAEPGPDKTNVNVSCSCSEVSDSFNSDTDSDEWIIEFTPPNATFDPTYKCKKVAKCDKHTQYSYLDFRVKLLDRFGNPVPRFFKGPDGKQQCSDFGGFWSPDHKWLEINVDGYIGPDERWAPNTFIGPHGETVDGEAGKFQTTDGHWLVVGVDGYVDCQGQWRWYTKSRGKMSQKRPLMMSEMKNYFKYKKDHNMLRKSPSSWSCFVGVSPLQLSARGITGHGADRKLLRKKLEDLIKQGIKVQTPPTTYVLSNTKVGPKKKKTPLTSLSTGKCKHSLPSDKGVEAVDEYGNKTYFRFKRSKNKRPKQRMDDLAKHGISLSSFHVPCFHSFINSEIIKQQQRKRFQTFSIVSKGWKPGAISKRLLRKLNKAKLSKSVVKEVKQTKRTKKRKEEKATLIISKIDGEYKIEMQAVPDPNEECPEQYTPLVYKIANANNEDRKNKKERIKRRILRRAAKDIKDSYNPKACDEICLNAYKYAVGILKPDDYFSGLKKDMDKGDILDSCSCSDVEMSSCTSSEVDWEIHFSPPLSSLR</sequence>
<evidence type="ECO:0000256" key="1">
    <source>
        <dbReference type="SAM" id="MobiDB-lite"/>
    </source>
</evidence>
<dbReference type="Proteomes" id="UP000053268">
    <property type="component" value="Unassembled WGS sequence"/>
</dbReference>
<evidence type="ECO:0000313" key="4">
    <source>
        <dbReference type="Proteomes" id="UP000053268"/>
    </source>
</evidence>
<feature type="region of interest" description="Disordered" evidence="1">
    <location>
        <begin position="51"/>
        <end position="73"/>
    </location>
</feature>
<feature type="region of interest" description="Disordered" evidence="1">
    <location>
        <begin position="331"/>
        <end position="371"/>
    </location>
</feature>
<feature type="compositionally biased region" description="Polar residues" evidence="1">
    <location>
        <begin position="54"/>
        <end position="67"/>
    </location>
</feature>
<name>A0A194QNE9_PAPXU</name>
<feature type="region of interest" description="Disordered" evidence="1">
    <location>
        <begin position="191"/>
        <end position="213"/>
    </location>
</feature>
<feature type="compositionally biased region" description="Basic and acidic residues" evidence="1">
    <location>
        <begin position="331"/>
        <end position="356"/>
    </location>
</feature>
<feature type="compositionally biased region" description="Polar residues" evidence="1">
    <location>
        <begin position="518"/>
        <end position="530"/>
    </location>
</feature>
<dbReference type="InterPro" id="IPR031949">
    <property type="entry name" value="DUF4776"/>
</dbReference>
<reference evidence="3 4" key="1">
    <citation type="journal article" date="2015" name="Nat. Commun.">
        <title>Outbred genome sequencing and CRISPR/Cas9 gene editing in butterflies.</title>
        <authorList>
            <person name="Li X."/>
            <person name="Fan D."/>
            <person name="Zhang W."/>
            <person name="Liu G."/>
            <person name="Zhang L."/>
            <person name="Zhao L."/>
            <person name="Fang X."/>
            <person name="Chen L."/>
            <person name="Dong Y."/>
            <person name="Chen Y."/>
            <person name="Ding Y."/>
            <person name="Zhao R."/>
            <person name="Feng M."/>
            <person name="Zhu Y."/>
            <person name="Feng Y."/>
            <person name="Jiang X."/>
            <person name="Zhu D."/>
            <person name="Xiang H."/>
            <person name="Feng X."/>
            <person name="Li S."/>
            <person name="Wang J."/>
            <person name="Zhang G."/>
            <person name="Kronforst M.R."/>
            <person name="Wang W."/>
        </authorList>
    </citation>
    <scope>NUCLEOTIDE SEQUENCE [LARGE SCALE GENOMIC DNA]</scope>
    <source>
        <strain evidence="3">Ya'a_city_454_Px</strain>
        <tissue evidence="3">Whole body</tissue>
    </source>
</reference>